<keyword evidence="3 6" id="KW-0812">Transmembrane</keyword>
<sequence length="834" mass="87539">MTASLRIGLRALGREWRAGELRIMALALILAAAGMGAVGLFTDRVERALERQAGEALAADLVVESSEPLSDAWEQRARERGLAVARTLTTVTMLPAAEGPPKLARLKAVDPTYPLRGEIAIAEEPWAREEVVAGGPPAGAVWLESGLTNRLGHSVGDTLRVGEAALTLGAILVREPDAPVGPSGFAPRLLMNRADLAATGLITEGSRAERRLLVAGDRAAVDDFRAWLEPRLASGQEVTTPREAQPALDDALEQAQRYLALAALLAAALGGVAVALVARRYAERHRDTAAILRAIGASSRLVGRAFAWQLGLLGVVAALAGMGLAWAAQAGLAVLAADLLAVELPAPSPWPAAAAALAAAGLLVAFGLPPLSRLAKVPPARVLQRDLEPPPVASWILWGLPAVALVAVVGQAAGEPGLALALLGGLLAAVALLAAAGYGLLALLARVGRGRGSAWRYGLANLGRRPGTSVTQVVGLGTGIAALLILTLVRTDLLESWQASLPEDAPDHFLINIPPAEVPALRAFLREGGVAEPDLHPMVRGRLTAINGAELEPAEYEEPRARRLAEREWNLSRAAEPGAGNRVVEGEWWSAPRVASGPWVSLESGIAETLGIKVGDRLSYRIGGRELELLVTNLREVNWDSFRANFFAVTPPGALADYPATWITSFRLPDGDERLLTQLNRQFPAITILDTGRILEQVRSITERVALAVEYVFGFTLIAGVLLLYAALESTLDERRREGAILRALGAGRGLLTRATLAEFATLGATAGLVAGLTASGLGMALAVFAFDLPWQPAPEIILIGVVAGAGGAALTGWLGARGVVREPPLAVLRRTGE</sequence>
<dbReference type="AlphaFoldDB" id="A0A1I1RNR9"/>
<dbReference type="PANTHER" id="PTHR30287:SF1">
    <property type="entry name" value="INNER MEMBRANE PROTEIN"/>
    <property type="match status" value="1"/>
</dbReference>
<feature type="transmembrane region" description="Helical" evidence="6">
    <location>
        <begin position="760"/>
        <end position="785"/>
    </location>
</feature>
<comment type="subcellular location">
    <subcellularLocation>
        <location evidence="1">Cell membrane</location>
        <topology evidence="1">Multi-pass membrane protein</topology>
    </subcellularLocation>
</comment>
<evidence type="ECO:0000313" key="9">
    <source>
        <dbReference type="Proteomes" id="UP000198611"/>
    </source>
</evidence>
<evidence type="ECO:0000256" key="2">
    <source>
        <dbReference type="ARBA" id="ARBA00022475"/>
    </source>
</evidence>
<protein>
    <submittedName>
        <fullName evidence="8">Putative ABC transport system permease protein</fullName>
    </submittedName>
</protein>
<feature type="domain" description="ABC3 transporter permease C-terminal" evidence="7">
    <location>
        <begin position="261"/>
        <end position="379"/>
    </location>
</feature>
<feature type="transmembrane region" description="Helical" evidence="6">
    <location>
        <begin position="349"/>
        <end position="371"/>
    </location>
</feature>
<organism evidence="8 9">
    <name type="scientific">Thiohalospira halophila DSM 15071</name>
    <dbReference type="NCBI Taxonomy" id="1123397"/>
    <lineage>
        <taxon>Bacteria</taxon>
        <taxon>Pseudomonadati</taxon>
        <taxon>Pseudomonadota</taxon>
        <taxon>Gammaproteobacteria</taxon>
        <taxon>Thiohalospirales</taxon>
        <taxon>Thiohalospiraceae</taxon>
        <taxon>Thiohalospira</taxon>
    </lineage>
</organism>
<evidence type="ECO:0000256" key="1">
    <source>
        <dbReference type="ARBA" id="ARBA00004651"/>
    </source>
</evidence>
<evidence type="ECO:0000256" key="5">
    <source>
        <dbReference type="ARBA" id="ARBA00023136"/>
    </source>
</evidence>
<accession>A0A1I1RNR9</accession>
<evidence type="ECO:0000256" key="4">
    <source>
        <dbReference type="ARBA" id="ARBA00022989"/>
    </source>
</evidence>
<keyword evidence="9" id="KW-1185">Reference proteome</keyword>
<evidence type="ECO:0000259" key="7">
    <source>
        <dbReference type="Pfam" id="PF02687"/>
    </source>
</evidence>
<dbReference type="Proteomes" id="UP000198611">
    <property type="component" value="Unassembled WGS sequence"/>
</dbReference>
<dbReference type="InterPro" id="IPR038766">
    <property type="entry name" value="Membrane_comp_ABC_pdt"/>
</dbReference>
<dbReference type="EMBL" id="FOMJ01000004">
    <property type="protein sequence ID" value="SFD35981.1"/>
    <property type="molecule type" value="Genomic_DNA"/>
</dbReference>
<proteinExistence type="predicted"/>
<evidence type="ECO:0000313" key="8">
    <source>
        <dbReference type="EMBL" id="SFD35981.1"/>
    </source>
</evidence>
<feature type="transmembrane region" description="Helical" evidence="6">
    <location>
        <begin position="392"/>
        <end position="413"/>
    </location>
</feature>
<dbReference type="InterPro" id="IPR003838">
    <property type="entry name" value="ABC3_permease_C"/>
</dbReference>
<gene>
    <name evidence="8" type="ORF">SAMN05660831_01520</name>
</gene>
<evidence type="ECO:0000256" key="6">
    <source>
        <dbReference type="SAM" id="Phobius"/>
    </source>
</evidence>
<dbReference type="Pfam" id="PF02687">
    <property type="entry name" value="FtsX"/>
    <property type="match status" value="2"/>
</dbReference>
<dbReference type="OrthoDB" id="5292592at2"/>
<feature type="transmembrane region" description="Helical" evidence="6">
    <location>
        <begin position="21"/>
        <end position="41"/>
    </location>
</feature>
<reference evidence="8 9" key="1">
    <citation type="submission" date="2016-10" db="EMBL/GenBank/DDBJ databases">
        <authorList>
            <person name="de Groot N.N."/>
        </authorList>
    </citation>
    <scope>NUCLEOTIDE SEQUENCE [LARGE SCALE GENOMIC DNA]</scope>
    <source>
        <strain evidence="8 9">HL3</strain>
    </source>
</reference>
<keyword evidence="5 6" id="KW-0472">Membrane</keyword>
<feature type="transmembrane region" description="Helical" evidence="6">
    <location>
        <begin position="310"/>
        <end position="337"/>
    </location>
</feature>
<name>A0A1I1RNR9_9GAMM</name>
<feature type="domain" description="ABC3 transporter permease C-terminal" evidence="7">
    <location>
        <begin position="713"/>
        <end position="825"/>
    </location>
</feature>
<keyword evidence="2" id="KW-1003">Cell membrane</keyword>
<feature type="transmembrane region" description="Helical" evidence="6">
    <location>
        <begin position="258"/>
        <end position="278"/>
    </location>
</feature>
<keyword evidence="4 6" id="KW-1133">Transmembrane helix</keyword>
<evidence type="ECO:0000256" key="3">
    <source>
        <dbReference type="ARBA" id="ARBA00022692"/>
    </source>
</evidence>
<feature type="transmembrane region" description="Helical" evidence="6">
    <location>
        <begin position="419"/>
        <end position="445"/>
    </location>
</feature>
<feature type="transmembrane region" description="Helical" evidence="6">
    <location>
        <begin position="466"/>
        <end position="489"/>
    </location>
</feature>
<dbReference type="GO" id="GO:0005886">
    <property type="term" value="C:plasma membrane"/>
    <property type="evidence" value="ECO:0007669"/>
    <property type="project" value="UniProtKB-SubCell"/>
</dbReference>
<dbReference type="RefSeq" id="WP_093428161.1">
    <property type="nucleotide sequence ID" value="NZ_FOMJ01000004.1"/>
</dbReference>
<dbReference type="STRING" id="1123397.SAMN05660831_01520"/>
<dbReference type="PANTHER" id="PTHR30287">
    <property type="entry name" value="MEMBRANE COMPONENT OF PREDICTED ABC SUPERFAMILY METABOLITE UPTAKE TRANSPORTER"/>
    <property type="match status" value="1"/>
</dbReference>
<feature type="transmembrane region" description="Helical" evidence="6">
    <location>
        <begin position="705"/>
        <end position="728"/>
    </location>
</feature>
<feature type="transmembrane region" description="Helical" evidence="6">
    <location>
        <begin position="797"/>
        <end position="821"/>
    </location>
</feature>